<comment type="subcellular location">
    <subcellularLocation>
        <location evidence="1">Membrane</location>
        <topology evidence="1">Multi-pass membrane protein</topology>
    </subcellularLocation>
</comment>
<evidence type="ECO:0000313" key="11">
    <source>
        <dbReference type="EMBL" id="TNN17310.1"/>
    </source>
</evidence>
<name>A0A4Z2DME4_SCHJA</name>
<accession>A0A4Z2DME4</accession>
<keyword evidence="5" id="KW-0862">Zinc</keyword>
<evidence type="ECO:0000256" key="1">
    <source>
        <dbReference type="ARBA" id="ARBA00004141"/>
    </source>
</evidence>
<evidence type="ECO:0000256" key="3">
    <source>
        <dbReference type="ARBA" id="ARBA00022723"/>
    </source>
</evidence>
<dbReference type="OrthoDB" id="446635at2759"/>
<evidence type="ECO:0000256" key="2">
    <source>
        <dbReference type="ARBA" id="ARBA00022692"/>
    </source>
</evidence>
<reference evidence="11 12" key="1">
    <citation type="submission" date="2019-03" db="EMBL/GenBank/DDBJ databases">
        <title>An improved genome assembly of the fluke Schistosoma japonicum.</title>
        <authorList>
            <person name="Hu W."/>
            <person name="Luo F."/>
            <person name="Yin M."/>
            <person name="Mo X."/>
            <person name="Sun C."/>
            <person name="Wu Q."/>
            <person name="Zhu B."/>
            <person name="Xiang M."/>
            <person name="Wang J."/>
            <person name="Wang Y."/>
            <person name="Zhang T."/>
            <person name="Xu B."/>
            <person name="Zheng H."/>
            <person name="Feng Z."/>
        </authorList>
    </citation>
    <scope>NUCLEOTIDE SEQUENCE [LARGE SCALE GENOMIC DNA]</scope>
    <source>
        <strain evidence="11">HuSjv2</strain>
        <tissue evidence="11">Worms</tissue>
    </source>
</reference>
<evidence type="ECO:0000313" key="12">
    <source>
        <dbReference type="Proteomes" id="UP000311919"/>
    </source>
</evidence>
<dbReference type="PANTHER" id="PTHR13407:SF0">
    <property type="entry name" value="FI05221P"/>
    <property type="match status" value="1"/>
</dbReference>
<dbReference type="InterPro" id="IPR013083">
    <property type="entry name" value="Znf_RING/FYVE/PHD"/>
</dbReference>
<dbReference type="GO" id="GO:0036503">
    <property type="term" value="P:ERAD pathway"/>
    <property type="evidence" value="ECO:0007669"/>
    <property type="project" value="TreeGrafter"/>
</dbReference>
<keyword evidence="7 9" id="KW-0472">Membrane</keyword>
<organism evidence="11 12">
    <name type="scientific">Schistosoma japonicum</name>
    <name type="common">Blood fluke</name>
    <dbReference type="NCBI Taxonomy" id="6182"/>
    <lineage>
        <taxon>Eukaryota</taxon>
        <taxon>Metazoa</taxon>
        <taxon>Spiralia</taxon>
        <taxon>Lophotrochozoa</taxon>
        <taxon>Platyhelminthes</taxon>
        <taxon>Trematoda</taxon>
        <taxon>Digenea</taxon>
        <taxon>Strigeidida</taxon>
        <taxon>Schistosomatoidea</taxon>
        <taxon>Schistosomatidae</taxon>
        <taxon>Schistosoma</taxon>
    </lineage>
</organism>
<evidence type="ECO:0000256" key="7">
    <source>
        <dbReference type="ARBA" id="ARBA00023136"/>
    </source>
</evidence>
<dbReference type="GO" id="GO:0005789">
    <property type="term" value="C:endoplasmic reticulum membrane"/>
    <property type="evidence" value="ECO:0007669"/>
    <property type="project" value="TreeGrafter"/>
</dbReference>
<evidence type="ECO:0000256" key="5">
    <source>
        <dbReference type="ARBA" id="ARBA00022833"/>
    </source>
</evidence>
<feature type="non-terminal residue" evidence="11">
    <location>
        <position position="1"/>
    </location>
</feature>
<keyword evidence="3" id="KW-0479">Metal-binding</keyword>
<sequence length="302" mass="35542">TYHLSKLSAEEKFRIEHLKFHEDHKDHEKMHLKMFLIALFSLLISQLVLMLWKQRHFYSYQLITLIAMWLVPLVYSVFANFRRFIFIWLLFSLITGVMTYLASKKLINPTTPRRVYRWFLFVHTTSYVLGVSGYVLLVLTFFQVNLLFLLPTKMSMDLALLILFYGLYYGVIARDFAEVCTNKLAARISYRVPEGMPVHRIDPSICSICRRNLVTDDGEKVHRLNCTHVFHDFCIRGWCIIGKKDICPCCNEKVDLKQTFTNPWDKPHILYGNLLDWVRYLVAWQPVILAVVHFLNSALGLQ</sequence>
<dbReference type="InterPro" id="IPR040176">
    <property type="entry name" value="RNF121/RNF175"/>
</dbReference>
<dbReference type="AlphaFoldDB" id="A0A4Z2DME4"/>
<proteinExistence type="predicted"/>
<feature type="transmembrane region" description="Helical" evidence="9">
    <location>
        <begin position="154"/>
        <end position="172"/>
    </location>
</feature>
<dbReference type="GO" id="GO:0008270">
    <property type="term" value="F:zinc ion binding"/>
    <property type="evidence" value="ECO:0007669"/>
    <property type="project" value="UniProtKB-KW"/>
</dbReference>
<evidence type="ECO:0000256" key="8">
    <source>
        <dbReference type="PROSITE-ProRule" id="PRU00175"/>
    </source>
</evidence>
<comment type="caution">
    <text evidence="11">The sequence shown here is derived from an EMBL/GenBank/DDBJ whole genome shotgun (WGS) entry which is preliminary data.</text>
</comment>
<dbReference type="InterPro" id="IPR001841">
    <property type="entry name" value="Znf_RING"/>
</dbReference>
<dbReference type="PROSITE" id="PS50089">
    <property type="entry name" value="ZF_RING_2"/>
    <property type="match status" value="1"/>
</dbReference>
<dbReference type="SUPFAM" id="SSF57850">
    <property type="entry name" value="RING/U-box"/>
    <property type="match status" value="1"/>
</dbReference>
<keyword evidence="6 9" id="KW-1133">Transmembrane helix</keyword>
<dbReference type="EMBL" id="SKCS01000094">
    <property type="protein sequence ID" value="TNN17310.1"/>
    <property type="molecule type" value="Genomic_DNA"/>
</dbReference>
<evidence type="ECO:0000259" key="10">
    <source>
        <dbReference type="PROSITE" id="PS50089"/>
    </source>
</evidence>
<feature type="transmembrane region" description="Helical" evidence="9">
    <location>
        <begin position="85"/>
        <end position="103"/>
    </location>
</feature>
<dbReference type="GO" id="GO:0000139">
    <property type="term" value="C:Golgi membrane"/>
    <property type="evidence" value="ECO:0007669"/>
    <property type="project" value="TreeGrafter"/>
</dbReference>
<keyword evidence="4 8" id="KW-0863">Zinc-finger</keyword>
<keyword evidence="12" id="KW-1185">Reference proteome</keyword>
<dbReference type="STRING" id="6182.A0A4Z2DME4"/>
<evidence type="ECO:0000256" key="6">
    <source>
        <dbReference type="ARBA" id="ARBA00022989"/>
    </source>
</evidence>
<evidence type="ECO:0000256" key="9">
    <source>
        <dbReference type="SAM" id="Phobius"/>
    </source>
</evidence>
<dbReference type="Proteomes" id="UP000311919">
    <property type="component" value="Unassembled WGS sequence"/>
</dbReference>
<feature type="transmembrane region" description="Helical" evidence="9">
    <location>
        <begin position="115"/>
        <end position="142"/>
    </location>
</feature>
<dbReference type="GO" id="GO:0061630">
    <property type="term" value="F:ubiquitin protein ligase activity"/>
    <property type="evidence" value="ECO:0007669"/>
    <property type="project" value="TreeGrafter"/>
</dbReference>
<evidence type="ECO:0000256" key="4">
    <source>
        <dbReference type="ARBA" id="ARBA00022771"/>
    </source>
</evidence>
<gene>
    <name evidence="11" type="ORF">EWB00_011222</name>
</gene>
<keyword evidence="2 9" id="KW-0812">Transmembrane</keyword>
<dbReference type="Gene3D" id="3.30.40.10">
    <property type="entry name" value="Zinc/RING finger domain, C3HC4 (zinc finger)"/>
    <property type="match status" value="1"/>
</dbReference>
<dbReference type="CDD" id="cd16475">
    <property type="entry name" value="RING-H2_RNF121-like"/>
    <property type="match status" value="1"/>
</dbReference>
<feature type="transmembrane region" description="Helical" evidence="9">
    <location>
        <begin position="34"/>
        <end position="52"/>
    </location>
</feature>
<feature type="domain" description="RING-type" evidence="10">
    <location>
        <begin position="206"/>
        <end position="251"/>
    </location>
</feature>
<protein>
    <submittedName>
        <fullName evidence="11">RING finger protein isoform 2</fullName>
    </submittedName>
</protein>
<dbReference type="PANTHER" id="PTHR13407">
    <property type="entry name" value="RNF121 PROTEIN"/>
    <property type="match status" value="1"/>
</dbReference>
<feature type="transmembrane region" description="Helical" evidence="9">
    <location>
        <begin position="58"/>
        <end position="78"/>
    </location>
</feature>